<evidence type="ECO:0000313" key="6">
    <source>
        <dbReference type="EMBL" id="OAG07689.1"/>
    </source>
</evidence>
<evidence type="ECO:0000256" key="3">
    <source>
        <dbReference type="ARBA" id="ARBA00023274"/>
    </source>
</evidence>
<evidence type="ECO:0000256" key="1">
    <source>
        <dbReference type="ARBA" id="ARBA00010618"/>
    </source>
</evidence>
<comment type="similarity">
    <text evidence="1">Belongs to the universal ribosomal protein uL24 family.</text>
</comment>
<dbReference type="GeneID" id="28768338"/>
<dbReference type="GO" id="GO:1990904">
    <property type="term" value="C:ribonucleoprotein complex"/>
    <property type="evidence" value="ECO:0007669"/>
    <property type="project" value="UniProtKB-KW"/>
</dbReference>
<feature type="region of interest" description="Disordered" evidence="4">
    <location>
        <begin position="330"/>
        <end position="350"/>
    </location>
</feature>
<gene>
    <name evidence="6" type="ORF">CC84DRAFT_1258731</name>
</gene>
<protein>
    <recommendedName>
        <fullName evidence="5">KOW domain-containing protein</fullName>
    </recommendedName>
</protein>
<dbReference type="InterPro" id="IPR008991">
    <property type="entry name" value="Translation_prot_SH3-like_sf"/>
</dbReference>
<dbReference type="STRING" id="1460663.A0A177CLI9"/>
<feature type="domain" description="KOW" evidence="5">
    <location>
        <begin position="143"/>
        <end position="170"/>
    </location>
</feature>
<dbReference type="AlphaFoldDB" id="A0A177CLI9"/>
<evidence type="ECO:0000256" key="4">
    <source>
        <dbReference type="SAM" id="MobiDB-lite"/>
    </source>
</evidence>
<dbReference type="InterPro" id="IPR041988">
    <property type="entry name" value="Ribosomal_uL24_KOW"/>
</dbReference>
<sequence>MTQMTAAARPAKTARHVAKIREMRKVKGAIRWHERAREKRQKIVAERHDDKRAFAEVRRWRQENVLAPIRQAKKNLKEDYEMGPLRPNRAYGPGADQYGVLSMQQLRRPVISAESWARKNEARTAKGLEPEYPLVVDNKKYFPVAAGDRVMVIKGRELGKIGVVEEVIKDSHEVIIKDINKHYADGSVFNTPEGEEPETKRAIEIPLSLEDIRLVIPYRMTKRTENGKDVHSWSDVVVDDILLERHTTGRDPFTGIDHGAEEIPEEHRFDPRTGLPIFNRYIAGTRTRIQWPWETKLPKEDEVARVTKANKEDNVSLYGKVRHPVKFLKSKLGKSKKPAKPEAKPKTPEEIEELKLQSKLDQINAVPTNPRGAPSGFSPRYPDDTQRHKAEPSQHTASFYPTLVYPPFPAELASEIQQHTHEADIKERNEKQDWYEDAKEVTPEERAARKAAKAEKLRRKTVPDSMKTPLQLRWEVERRNKLAAAEKTKVDREALLIALGQHIEATRAAKTGARSPAKQEAAELD</sequence>
<accession>A0A177CLI9</accession>
<feature type="compositionally biased region" description="Basic and acidic residues" evidence="4">
    <location>
        <begin position="381"/>
        <end position="392"/>
    </location>
</feature>
<feature type="compositionally biased region" description="Basic and acidic residues" evidence="4">
    <location>
        <begin position="426"/>
        <end position="455"/>
    </location>
</feature>
<feature type="region of interest" description="Disordered" evidence="4">
    <location>
        <begin position="365"/>
        <end position="394"/>
    </location>
</feature>
<dbReference type="OrthoDB" id="359154at2759"/>
<dbReference type="GO" id="GO:0005840">
    <property type="term" value="C:ribosome"/>
    <property type="evidence" value="ECO:0007669"/>
    <property type="project" value="UniProtKB-KW"/>
</dbReference>
<dbReference type="RefSeq" id="XP_018038054.1">
    <property type="nucleotide sequence ID" value="XM_018184852.1"/>
</dbReference>
<dbReference type="InterPro" id="IPR005824">
    <property type="entry name" value="KOW"/>
</dbReference>
<dbReference type="CDD" id="cd06089">
    <property type="entry name" value="KOW_RPL26"/>
    <property type="match status" value="1"/>
</dbReference>
<keyword evidence="2" id="KW-0689">Ribosomal protein</keyword>
<proteinExistence type="inferred from homology"/>
<dbReference type="InterPro" id="IPR003256">
    <property type="entry name" value="Ribosomal_uL24"/>
</dbReference>
<feature type="compositionally biased region" description="Basic and acidic residues" evidence="4">
    <location>
        <begin position="339"/>
        <end position="350"/>
    </location>
</feature>
<reference evidence="6 7" key="1">
    <citation type="submission" date="2016-05" db="EMBL/GenBank/DDBJ databases">
        <title>Comparative analysis of secretome profiles of manganese(II)-oxidizing ascomycete fungi.</title>
        <authorList>
            <consortium name="DOE Joint Genome Institute"/>
            <person name="Zeiner C.A."/>
            <person name="Purvine S.O."/>
            <person name="Zink E.M."/>
            <person name="Wu S."/>
            <person name="Pasa-Tolic L."/>
            <person name="Chaput D.L."/>
            <person name="Haridas S."/>
            <person name="Grigoriev I.V."/>
            <person name="Santelli C.M."/>
            <person name="Hansel C.M."/>
        </authorList>
    </citation>
    <scope>NUCLEOTIDE SEQUENCE [LARGE SCALE GENOMIC DNA]</scope>
    <source>
        <strain evidence="6 7">AP3s5-JAC2a</strain>
    </source>
</reference>
<dbReference type="GO" id="GO:0003723">
    <property type="term" value="F:RNA binding"/>
    <property type="evidence" value="ECO:0007669"/>
    <property type="project" value="InterPro"/>
</dbReference>
<name>A0A177CLI9_9PLEO</name>
<dbReference type="GO" id="GO:0003735">
    <property type="term" value="F:structural constituent of ribosome"/>
    <property type="evidence" value="ECO:0007669"/>
    <property type="project" value="InterPro"/>
</dbReference>
<dbReference type="GO" id="GO:0006412">
    <property type="term" value="P:translation"/>
    <property type="evidence" value="ECO:0007669"/>
    <property type="project" value="InterPro"/>
</dbReference>
<dbReference type="Gene3D" id="2.30.30.30">
    <property type="match status" value="1"/>
</dbReference>
<keyword evidence="7" id="KW-1185">Reference proteome</keyword>
<evidence type="ECO:0000259" key="5">
    <source>
        <dbReference type="SMART" id="SM00739"/>
    </source>
</evidence>
<organism evidence="6 7">
    <name type="scientific">Paraphaeosphaeria sporulosa</name>
    <dbReference type="NCBI Taxonomy" id="1460663"/>
    <lineage>
        <taxon>Eukaryota</taxon>
        <taxon>Fungi</taxon>
        <taxon>Dikarya</taxon>
        <taxon>Ascomycota</taxon>
        <taxon>Pezizomycotina</taxon>
        <taxon>Dothideomycetes</taxon>
        <taxon>Pleosporomycetidae</taxon>
        <taxon>Pleosporales</taxon>
        <taxon>Massarineae</taxon>
        <taxon>Didymosphaeriaceae</taxon>
        <taxon>Paraphaeosphaeria</taxon>
    </lineage>
</organism>
<dbReference type="EMBL" id="KV441551">
    <property type="protein sequence ID" value="OAG07689.1"/>
    <property type="molecule type" value="Genomic_DNA"/>
</dbReference>
<dbReference type="SMART" id="SM00739">
    <property type="entry name" value="KOW"/>
    <property type="match status" value="1"/>
</dbReference>
<dbReference type="InterPro" id="IPR014722">
    <property type="entry name" value="Rib_uL2_dom2"/>
</dbReference>
<evidence type="ECO:0000256" key="2">
    <source>
        <dbReference type="ARBA" id="ARBA00022980"/>
    </source>
</evidence>
<keyword evidence="3" id="KW-0687">Ribonucleoprotein</keyword>
<dbReference type="Proteomes" id="UP000077069">
    <property type="component" value="Unassembled WGS sequence"/>
</dbReference>
<feature type="region of interest" description="Disordered" evidence="4">
    <location>
        <begin position="426"/>
        <end position="464"/>
    </location>
</feature>
<feature type="region of interest" description="Disordered" evidence="4">
    <location>
        <begin position="506"/>
        <end position="525"/>
    </location>
</feature>
<dbReference type="SUPFAM" id="SSF50104">
    <property type="entry name" value="Translation proteins SH3-like domain"/>
    <property type="match status" value="1"/>
</dbReference>
<dbReference type="InParanoid" id="A0A177CLI9"/>
<evidence type="ECO:0000313" key="7">
    <source>
        <dbReference type="Proteomes" id="UP000077069"/>
    </source>
</evidence>
<dbReference type="PANTHER" id="PTHR12903">
    <property type="entry name" value="MITOCHONDRIAL RIBOSOMAL PROTEIN L24"/>
    <property type="match status" value="1"/>
</dbReference>